<evidence type="ECO:0000256" key="2">
    <source>
        <dbReference type="ARBA" id="ARBA00010199"/>
    </source>
</evidence>
<evidence type="ECO:0000256" key="3">
    <source>
        <dbReference type="ARBA" id="ARBA00022692"/>
    </source>
</evidence>
<comment type="caution">
    <text evidence="7">The sequence shown here is derived from an EMBL/GenBank/DDBJ whole genome shotgun (WGS) entry which is preliminary data.</text>
</comment>
<feature type="transmembrane region" description="Helical" evidence="6">
    <location>
        <begin position="163"/>
        <end position="181"/>
    </location>
</feature>
<reference evidence="7" key="1">
    <citation type="submission" date="2021-08" db="EMBL/GenBank/DDBJ databases">
        <title>Prevotella lacticifex sp. nov., isolated from rumen of cow.</title>
        <authorList>
            <person name="Shinkai T."/>
            <person name="Ikeyama N."/>
            <person name="Kumagai M."/>
            <person name="Ohmori H."/>
            <person name="Sakamoto M."/>
            <person name="Ohkuma M."/>
            <person name="Mitsumori M."/>
        </authorList>
    </citation>
    <scope>NUCLEOTIDE SEQUENCE</scope>
    <source>
        <strain evidence="7">DSM 11371</strain>
    </source>
</reference>
<dbReference type="Pfam" id="PF01554">
    <property type="entry name" value="MatE"/>
    <property type="match status" value="2"/>
</dbReference>
<dbReference type="NCBIfam" id="TIGR00797">
    <property type="entry name" value="matE"/>
    <property type="match status" value="1"/>
</dbReference>
<feature type="transmembrane region" description="Helical" evidence="6">
    <location>
        <begin position="238"/>
        <end position="255"/>
    </location>
</feature>
<dbReference type="EMBL" id="BPTR01000001">
    <property type="protein sequence ID" value="GJG26325.1"/>
    <property type="molecule type" value="Genomic_DNA"/>
</dbReference>
<feature type="transmembrane region" description="Helical" evidence="6">
    <location>
        <begin position="380"/>
        <end position="398"/>
    </location>
</feature>
<comment type="similarity">
    <text evidence="2">Belongs to the multi antimicrobial extrusion (MATE) (TC 2.A.66.1) family.</text>
</comment>
<feature type="transmembrane region" description="Helical" evidence="6">
    <location>
        <begin position="405"/>
        <end position="427"/>
    </location>
</feature>
<feature type="transmembrane region" description="Helical" evidence="6">
    <location>
        <begin position="311"/>
        <end position="329"/>
    </location>
</feature>
<dbReference type="InterPro" id="IPR044644">
    <property type="entry name" value="DinF-like"/>
</dbReference>
<feature type="transmembrane region" description="Helical" evidence="6">
    <location>
        <begin position="128"/>
        <end position="151"/>
    </location>
</feature>
<accession>A0AA37HZQ6</accession>
<dbReference type="PANTHER" id="PTHR42893">
    <property type="entry name" value="PROTEIN DETOXIFICATION 44, CHLOROPLASTIC-RELATED"/>
    <property type="match status" value="1"/>
</dbReference>
<protein>
    <submittedName>
        <fullName evidence="7">MATE family efflux transporter</fullName>
    </submittedName>
</protein>
<feature type="transmembrane region" description="Helical" evidence="6">
    <location>
        <begin position="85"/>
        <end position="108"/>
    </location>
</feature>
<dbReference type="Proteomes" id="UP000887043">
    <property type="component" value="Unassembled WGS sequence"/>
</dbReference>
<dbReference type="GO" id="GO:0015297">
    <property type="term" value="F:antiporter activity"/>
    <property type="evidence" value="ECO:0007669"/>
    <property type="project" value="InterPro"/>
</dbReference>
<dbReference type="GO" id="GO:0042910">
    <property type="term" value="F:xenobiotic transmembrane transporter activity"/>
    <property type="evidence" value="ECO:0007669"/>
    <property type="project" value="InterPro"/>
</dbReference>
<gene>
    <name evidence="7" type="ORF">PRRU23_00250</name>
</gene>
<name>A0AA37HZQ6_SEGBR</name>
<keyword evidence="5 6" id="KW-0472">Membrane</keyword>
<proteinExistence type="inferred from homology"/>
<organism evidence="7 8">
    <name type="scientific">Segatella bryantii</name>
    <name type="common">Prevotella bryantii</name>
    <dbReference type="NCBI Taxonomy" id="77095"/>
    <lineage>
        <taxon>Bacteria</taxon>
        <taxon>Pseudomonadati</taxon>
        <taxon>Bacteroidota</taxon>
        <taxon>Bacteroidia</taxon>
        <taxon>Bacteroidales</taxon>
        <taxon>Prevotellaceae</taxon>
        <taxon>Segatella</taxon>
    </lineage>
</organism>
<feature type="transmembrane region" description="Helical" evidence="6">
    <location>
        <begin position="42"/>
        <end position="64"/>
    </location>
</feature>
<dbReference type="CDD" id="cd13136">
    <property type="entry name" value="MATE_DinF_like"/>
    <property type="match status" value="1"/>
</dbReference>
<dbReference type="InterPro" id="IPR002528">
    <property type="entry name" value="MATE_fam"/>
</dbReference>
<sequence length="431" mass="48413">MNARISQILRLAIPSIISNITVPLLGLVDVGIVGHIGDAKYIGAIAVGTMLFNVIYWIFGFLRMGTGGMTSQAYGHRDFKEVIRLLIRTLTIGLVIGFLFIILQIPLIQFGLWVMKPDIGMLSLCWKYCLICIWGAPAVLAMYGLTGWYVGMQNTRVPMMASIGQNILNIISSLIFVFVFHMDISGVAIGTIIAQWGGLLFSLLLLHHSYKRLYKYFSWSGLFDYHALYHFFIVNRDIFIRTLFLVSVFLSFTSIGSRQGAIILAINTLLMEFFTIFSYFTDGLAYAGEALCGKYYGARNREAFREVVHHLFYLGFIVAIFFTVIYSFAGESFLSFLTTDTHVICVSKSYIGWTCLIPIVGVSAFLLDGIFVGITNTKGLLLSSVIAAILFFIVYLLLRSQLHNHALWLAFLLYLAARGIVEFILFIRQPV</sequence>
<dbReference type="RefSeq" id="WP_006283426.1">
    <property type="nucleotide sequence ID" value="NZ_BPTR01000001.1"/>
</dbReference>
<keyword evidence="4 6" id="KW-1133">Transmembrane helix</keyword>
<feature type="transmembrane region" description="Helical" evidence="6">
    <location>
        <begin position="350"/>
        <end position="374"/>
    </location>
</feature>
<comment type="subcellular location">
    <subcellularLocation>
        <location evidence="1">Membrane</location>
        <topology evidence="1">Multi-pass membrane protein</topology>
    </subcellularLocation>
</comment>
<evidence type="ECO:0000256" key="1">
    <source>
        <dbReference type="ARBA" id="ARBA00004141"/>
    </source>
</evidence>
<evidence type="ECO:0000256" key="5">
    <source>
        <dbReference type="ARBA" id="ARBA00023136"/>
    </source>
</evidence>
<evidence type="ECO:0000256" key="6">
    <source>
        <dbReference type="SAM" id="Phobius"/>
    </source>
</evidence>
<dbReference type="GO" id="GO:0005886">
    <property type="term" value="C:plasma membrane"/>
    <property type="evidence" value="ECO:0007669"/>
    <property type="project" value="TreeGrafter"/>
</dbReference>
<feature type="transmembrane region" description="Helical" evidence="6">
    <location>
        <begin position="262"/>
        <end position="280"/>
    </location>
</feature>
<evidence type="ECO:0000313" key="8">
    <source>
        <dbReference type="Proteomes" id="UP000887043"/>
    </source>
</evidence>
<dbReference type="AlphaFoldDB" id="A0AA37HZQ6"/>
<feature type="transmembrane region" description="Helical" evidence="6">
    <location>
        <begin position="187"/>
        <end position="206"/>
    </location>
</feature>
<feature type="transmembrane region" description="Helical" evidence="6">
    <location>
        <begin position="12"/>
        <end position="36"/>
    </location>
</feature>
<evidence type="ECO:0000313" key="7">
    <source>
        <dbReference type="EMBL" id="GJG26325.1"/>
    </source>
</evidence>
<keyword evidence="3 6" id="KW-0812">Transmembrane</keyword>
<evidence type="ECO:0000256" key="4">
    <source>
        <dbReference type="ARBA" id="ARBA00022989"/>
    </source>
</evidence>
<dbReference type="PANTHER" id="PTHR42893:SF46">
    <property type="entry name" value="PROTEIN DETOXIFICATION 44, CHLOROPLASTIC"/>
    <property type="match status" value="1"/>
</dbReference>